<dbReference type="Proteomes" id="UP001155660">
    <property type="component" value="Chromosome B5"/>
</dbReference>
<dbReference type="GeneID" id="122137421"/>
<evidence type="ECO:0000313" key="1">
    <source>
        <dbReference type="RefSeq" id="XP_042579670.1"/>
    </source>
</evidence>
<dbReference type="RefSeq" id="XP_042579670.1">
    <property type="nucleotide sequence ID" value="XM_042723736.1"/>
</dbReference>
<reference evidence="1" key="1">
    <citation type="submission" date="2025-08" db="UniProtKB">
        <authorList>
            <consortium name="RefSeq"/>
        </authorList>
    </citation>
    <scope>IDENTIFICATION</scope>
    <source>
        <tissue evidence="1">Muscle</tissue>
    </source>
</reference>
<sequence length="126" mass="14102">MQAWKELLVACEGSRVQVTTVTDKIQFFAVVRELSMWMDGIMGQIGLTDDARRGSWCWAGPCVRVRDLSVLDGMMSQHQNLKSKIDNKSKNFVHCVEMGKMLLAARNPAAEEVHTNSNTEPSMCTP</sequence>
<organism evidence="1">
    <name type="scientific">Cyprinus carpio</name>
    <name type="common">Common carp</name>
    <dbReference type="NCBI Taxonomy" id="7962"/>
    <lineage>
        <taxon>Eukaryota</taxon>
        <taxon>Metazoa</taxon>
        <taxon>Chordata</taxon>
        <taxon>Craniata</taxon>
        <taxon>Vertebrata</taxon>
        <taxon>Euteleostomi</taxon>
        <taxon>Actinopterygii</taxon>
        <taxon>Neopterygii</taxon>
        <taxon>Teleostei</taxon>
        <taxon>Ostariophysi</taxon>
        <taxon>Cypriniformes</taxon>
        <taxon>Cyprinidae</taxon>
        <taxon>Cyprininae</taxon>
        <taxon>Cyprinus</taxon>
    </lineage>
</organism>
<proteinExistence type="predicted"/>
<gene>
    <name evidence="1" type="primary">LOC122137421</name>
</gene>
<accession>A0A9Q9ZZQ7</accession>
<name>A0A9Q9ZZQ7_CYPCA</name>
<dbReference type="AlphaFoldDB" id="A0A9Q9ZZQ7"/>
<dbReference type="OrthoDB" id="5865767at2759"/>
<dbReference type="PANTHER" id="PTHR11915">
    <property type="entry name" value="SPECTRIN/FILAMIN RELATED CYTOSKELETAL PROTEIN"/>
    <property type="match status" value="1"/>
</dbReference>
<protein>
    <submittedName>
        <fullName evidence="1">Spectrin beta chain, non-erythrocytic 1-like isoform X1</fullName>
    </submittedName>
</protein>
<dbReference type="KEGG" id="ccar:122137421"/>